<protein>
    <submittedName>
        <fullName evidence="1">Uncharacterized protein</fullName>
    </submittedName>
</protein>
<keyword evidence="2" id="KW-1185">Reference proteome</keyword>
<comment type="caution">
    <text evidence="1">The sequence shown here is derived from an EMBL/GenBank/DDBJ whole genome shotgun (WGS) entry which is preliminary data.</text>
</comment>
<sequence length="302" mass="33561">MNENGTEFNPENKTAQDNSALQSFLPSRKQIAELRFGYPTSLTRETGAKGFLDDAVQASYPDNLLAEFAATGDSKLLPNRLLIPWFFQASYTYSIQVATPTAFPVVDLPADIPVGAVVMDALSNIPSIARQKFPLTRDLNTNEAIFHCLSGKTNYEYLQITDTVLATGTLECHYLGGVVKIPLGVYALEQNRLTFWGLGVLEDGSALDYLAVRAERRLTALIPNYQFEYKTNRLANQEIVLSLGHPQEKYLRALNTQNFAAYIDAWYADEQRLAELLQFIETGTPPGDGFIFPFDLGIGSKQ</sequence>
<organism evidence="1 2">
    <name type="scientific">Levilinea saccharolytica</name>
    <dbReference type="NCBI Taxonomy" id="229921"/>
    <lineage>
        <taxon>Bacteria</taxon>
        <taxon>Bacillati</taxon>
        <taxon>Chloroflexota</taxon>
        <taxon>Anaerolineae</taxon>
        <taxon>Anaerolineales</taxon>
        <taxon>Anaerolineaceae</taxon>
        <taxon>Levilinea</taxon>
    </lineage>
</organism>
<dbReference type="Proteomes" id="UP000050501">
    <property type="component" value="Unassembled WGS sequence"/>
</dbReference>
<name>A0A0P6YJC9_9CHLR</name>
<accession>A0A0P6YJC9</accession>
<gene>
    <name evidence="1" type="ORF">ADN01_02300</name>
</gene>
<dbReference type="AlphaFoldDB" id="A0A0P6YJC9"/>
<dbReference type="RefSeq" id="WP_062418718.1">
    <property type="nucleotide sequence ID" value="NZ_DF967974.1"/>
</dbReference>
<dbReference type="EMBL" id="LGCM01000010">
    <property type="protein sequence ID" value="KPL90688.1"/>
    <property type="molecule type" value="Genomic_DNA"/>
</dbReference>
<proteinExistence type="predicted"/>
<evidence type="ECO:0000313" key="1">
    <source>
        <dbReference type="EMBL" id="KPL90688.1"/>
    </source>
</evidence>
<reference evidence="1 2" key="1">
    <citation type="submission" date="2015-07" db="EMBL/GenBank/DDBJ databases">
        <title>Genome sequence of Levilinea saccharolytica DSM 16555.</title>
        <authorList>
            <person name="Hemp J."/>
            <person name="Ward L.M."/>
            <person name="Pace L.A."/>
            <person name="Fischer W.W."/>
        </authorList>
    </citation>
    <scope>NUCLEOTIDE SEQUENCE [LARGE SCALE GENOMIC DNA]</scope>
    <source>
        <strain evidence="1 2">KIBI-1</strain>
    </source>
</reference>
<evidence type="ECO:0000313" key="2">
    <source>
        <dbReference type="Proteomes" id="UP000050501"/>
    </source>
</evidence>